<protein>
    <recommendedName>
        <fullName evidence="6">Fascin-like domain-containing protein</fullName>
    </recommendedName>
</protein>
<dbReference type="FunFam" id="2.80.10.50:FF:000010">
    <property type="entry name" value="Fascin"/>
    <property type="match status" value="1"/>
</dbReference>
<name>A0AAW0USL0_SCYPA</name>
<dbReference type="InterPro" id="IPR022768">
    <property type="entry name" value="Fascin-like_dom"/>
</dbReference>
<evidence type="ECO:0000259" key="6">
    <source>
        <dbReference type="Pfam" id="PF06268"/>
    </source>
</evidence>
<evidence type="ECO:0000256" key="1">
    <source>
        <dbReference type="ARBA" id="ARBA00004245"/>
    </source>
</evidence>
<evidence type="ECO:0000313" key="8">
    <source>
        <dbReference type="Proteomes" id="UP001487740"/>
    </source>
</evidence>
<dbReference type="GO" id="GO:0051015">
    <property type="term" value="F:actin filament binding"/>
    <property type="evidence" value="ECO:0007669"/>
    <property type="project" value="InterPro"/>
</dbReference>
<dbReference type="GO" id="GO:0030674">
    <property type="term" value="F:protein-macromolecule adaptor activity"/>
    <property type="evidence" value="ECO:0007669"/>
    <property type="project" value="InterPro"/>
</dbReference>
<dbReference type="FunFam" id="2.80.10.50:FF:000064">
    <property type="entry name" value="Fascin"/>
    <property type="match status" value="1"/>
</dbReference>
<comment type="caution">
    <text evidence="7">The sequence shown here is derived from an EMBL/GenBank/DDBJ whole genome shotgun (WGS) entry which is preliminary data.</text>
</comment>
<dbReference type="EMBL" id="JARAKH010000007">
    <property type="protein sequence ID" value="KAK8402639.1"/>
    <property type="molecule type" value="Genomic_DNA"/>
</dbReference>
<feature type="domain" description="Fascin-like" evidence="6">
    <location>
        <begin position="538"/>
        <end position="633"/>
    </location>
</feature>
<dbReference type="CDD" id="cd23351">
    <property type="entry name" value="beta-trefoil_singed_rpt2"/>
    <property type="match status" value="1"/>
</dbReference>
<dbReference type="FunFam" id="2.80.10.50:FF:000008">
    <property type="entry name" value="Fascin"/>
    <property type="match status" value="1"/>
</dbReference>
<evidence type="ECO:0000256" key="2">
    <source>
        <dbReference type="ARBA" id="ARBA00007415"/>
    </source>
</evidence>
<keyword evidence="8" id="KW-1185">Reference proteome</keyword>
<gene>
    <name evidence="7" type="ORF">O3P69_000769</name>
</gene>
<comment type="similarity">
    <text evidence="2">Belongs to the fascin family.</text>
</comment>
<dbReference type="Proteomes" id="UP001487740">
    <property type="component" value="Unassembled WGS sequence"/>
</dbReference>
<feature type="domain" description="Fascin-like" evidence="6">
    <location>
        <begin position="280"/>
        <end position="391"/>
    </location>
</feature>
<dbReference type="Pfam" id="PF06268">
    <property type="entry name" value="Fascin"/>
    <property type="match status" value="4"/>
</dbReference>
<dbReference type="CDD" id="cd23359">
    <property type="entry name" value="beta-trefoil_singed_rpt4"/>
    <property type="match status" value="1"/>
</dbReference>
<dbReference type="PANTHER" id="PTHR10551">
    <property type="entry name" value="FASCIN"/>
    <property type="match status" value="1"/>
</dbReference>
<dbReference type="GO" id="GO:0015629">
    <property type="term" value="C:actin cytoskeleton"/>
    <property type="evidence" value="ECO:0007669"/>
    <property type="project" value="TreeGrafter"/>
</dbReference>
<dbReference type="InterPro" id="IPR010431">
    <property type="entry name" value="Fascin"/>
</dbReference>
<accession>A0AAW0USL0</accession>
<dbReference type="PANTHER" id="PTHR10551:SF9">
    <property type="entry name" value="FASCIN-2"/>
    <property type="match status" value="1"/>
</dbReference>
<dbReference type="FunFam" id="2.80.10.50:FF:000015">
    <property type="entry name" value="Fascin"/>
    <property type="match status" value="1"/>
</dbReference>
<evidence type="ECO:0000256" key="5">
    <source>
        <dbReference type="ARBA" id="ARBA00023212"/>
    </source>
</evidence>
<keyword evidence="3" id="KW-0963">Cytoplasm</keyword>
<dbReference type="AlphaFoldDB" id="A0AAW0USL0"/>
<reference evidence="7 8" key="1">
    <citation type="submission" date="2023-03" db="EMBL/GenBank/DDBJ databases">
        <title>High-quality genome of Scylla paramamosain provides insights in environmental adaptation.</title>
        <authorList>
            <person name="Zhang L."/>
        </authorList>
    </citation>
    <scope>NUCLEOTIDE SEQUENCE [LARGE SCALE GENOMIC DNA]</scope>
    <source>
        <strain evidence="7">LZ_2023a</strain>
        <tissue evidence="7">Muscle</tissue>
    </source>
</reference>
<feature type="domain" description="Fascin-like" evidence="6">
    <location>
        <begin position="160"/>
        <end position="271"/>
    </location>
</feature>
<keyword evidence="4" id="KW-0009">Actin-binding</keyword>
<dbReference type="GO" id="GO:0016477">
    <property type="term" value="P:cell migration"/>
    <property type="evidence" value="ECO:0007669"/>
    <property type="project" value="TreeGrafter"/>
</dbReference>
<keyword evidence="5" id="KW-0206">Cytoskeleton</keyword>
<sequence>MSGVVIGEEERMCGVVDGTGGGGGGQWGRLMRDVCRQTVVAGGWSPLTCSSSRRVRPSAASHTYLLSRHSGICRLLTPTQPIPTLLRLSVTNHNLDTTRFRVAIGGEANVLRLRGSGGIVWCCVSMSRLNGVNGYNGCGELNGPGGGSGCWTIGLINAKAKYLTAETFGFKINANGVSLKKKQMWTLEPAEKDLIAFKSHLDKYLSVDQYGNVTCESDERDMTCMFEVSVTDDEHGRWALRNVTRGYFLGAAGDKLICTAKVPTDAELWTIHLAARPQVNLRSLGRKRYAHLNEEGTEIEVDANVPWGEDTLFTLEFRDHKYAIHTSNNRYLHMDGKLVPGCERECLFCLEYHHGSLALRDYRGQYLSPIGSRAVLKTRSNSVTKDELFALEDSLPQASFSALLNARYVSVKQGVDVTANQEEISQHEKFQLEYDGSTKRWYVRTMQDKYWTLEAGGGIQANTTKPTSNALFNFQWQPDGSVAFQANNGKYVAIKKSGHLFANADSPDEENARFHFYLINRPVLVLKGEQGFVGYKTSSSFKMECNKANYETIRVERGEQGQVFFRGQQGGYWHACGDGIMADSESPEGFFIELREATRMCIKNSSGQYIITEKNGGFKLGDTDPSRATLWEF</sequence>
<dbReference type="SUPFAM" id="SSF50405">
    <property type="entry name" value="Actin-crosslinking proteins"/>
    <property type="match status" value="4"/>
</dbReference>
<dbReference type="Gene3D" id="2.80.10.50">
    <property type="match status" value="4"/>
</dbReference>
<evidence type="ECO:0000256" key="4">
    <source>
        <dbReference type="ARBA" id="ARBA00023203"/>
    </source>
</evidence>
<dbReference type="GO" id="GO:0005737">
    <property type="term" value="C:cytoplasm"/>
    <property type="evidence" value="ECO:0007669"/>
    <property type="project" value="TreeGrafter"/>
</dbReference>
<organism evidence="7 8">
    <name type="scientific">Scylla paramamosain</name>
    <name type="common">Mud crab</name>
    <dbReference type="NCBI Taxonomy" id="85552"/>
    <lineage>
        <taxon>Eukaryota</taxon>
        <taxon>Metazoa</taxon>
        <taxon>Ecdysozoa</taxon>
        <taxon>Arthropoda</taxon>
        <taxon>Crustacea</taxon>
        <taxon>Multicrustacea</taxon>
        <taxon>Malacostraca</taxon>
        <taxon>Eumalacostraca</taxon>
        <taxon>Eucarida</taxon>
        <taxon>Decapoda</taxon>
        <taxon>Pleocyemata</taxon>
        <taxon>Brachyura</taxon>
        <taxon>Eubrachyura</taxon>
        <taxon>Portunoidea</taxon>
        <taxon>Portunidae</taxon>
        <taxon>Portuninae</taxon>
        <taxon>Scylla</taxon>
    </lineage>
</organism>
<comment type="subcellular location">
    <subcellularLocation>
        <location evidence="1">Cytoplasm</location>
        <location evidence="1">Cytoskeleton</location>
    </subcellularLocation>
</comment>
<dbReference type="GO" id="GO:0007163">
    <property type="term" value="P:establishment or maintenance of cell polarity"/>
    <property type="evidence" value="ECO:0007669"/>
    <property type="project" value="TreeGrafter"/>
</dbReference>
<dbReference type="GO" id="GO:0051017">
    <property type="term" value="P:actin filament bundle assembly"/>
    <property type="evidence" value="ECO:0007669"/>
    <property type="project" value="TreeGrafter"/>
</dbReference>
<dbReference type="InterPro" id="IPR008999">
    <property type="entry name" value="Actin-crosslinking"/>
</dbReference>
<proteinExistence type="inferred from homology"/>
<evidence type="ECO:0000256" key="3">
    <source>
        <dbReference type="ARBA" id="ARBA00022490"/>
    </source>
</evidence>
<evidence type="ECO:0000313" key="7">
    <source>
        <dbReference type="EMBL" id="KAK8402639.1"/>
    </source>
</evidence>
<feature type="domain" description="Fascin-like" evidence="6">
    <location>
        <begin position="405"/>
        <end position="510"/>
    </location>
</feature>